<evidence type="ECO:0000256" key="1">
    <source>
        <dbReference type="SAM" id="MobiDB-lite"/>
    </source>
</evidence>
<accession>A0A1J5Q8S8</accession>
<organism evidence="2">
    <name type="scientific">mine drainage metagenome</name>
    <dbReference type="NCBI Taxonomy" id="410659"/>
    <lineage>
        <taxon>unclassified sequences</taxon>
        <taxon>metagenomes</taxon>
        <taxon>ecological metagenomes</taxon>
    </lineage>
</organism>
<sequence>MTGASAGLTLAYTGGCGRSVGRKLPAALMAACTSCSATSSDSDRSKRRVMTEAPPELTDHICASPGIWPNWRSSGAVIEDVITSGLAPG</sequence>
<name>A0A1J5Q8S8_9ZZZZ</name>
<dbReference type="EMBL" id="MLJW01001910">
    <property type="protein sequence ID" value="OIQ76292.1"/>
    <property type="molecule type" value="Genomic_DNA"/>
</dbReference>
<dbReference type="AlphaFoldDB" id="A0A1J5Q8S8"/>
<proteinExistence type="predicted"/>
<evidence type="ECO:0000313" key="2">
    <source>
        <dbReference type="EMBL" id="OIQ76292.1"/>
    </source>
</evidence>
<reference evidence="2" key="1">
    <citation type="submission" date="2016-10" db="EMBL/GenBank/DDBJ databases">
        <title>Sequence of Gallionella enrichment culture.</title>
        <authorList>
            <person name="Poehlein A."/>
            <person name="Muehling M."/>
            <person name="Daniel R."/>
        </authorList>
    </citation>
    <scope>NUCLEOTIDE SEQUENCE</scope>
</reference>
<gene>
    <name evidence="2" type="ORF">GALL_420340</name>
</gene>
<protein>
    <submittedName>
        <fullName evidence="2">Uncharacterized protein</fullName>
    </submittedName>
</protein>
<comment type="caution">
    <text evidence="2">The sequence shown here is derived from an EMBL/GenBank/DDBJ whole genome shotgun (WGS) entry which is preliminary data.</text>
</comment>
<feature type="region of interest" description="Disordered" evidence="1">
    <location>
        <begin position="36"/>
        <end position="55"/>
    </location>
</feature>